<proteinExistence type="predicted"/>
<keyword evidence="3" id="KW-1185">Reference proteome</keyword>
<protein>
    <submittedName>
        <fullName evidence="2">Uncharacterized protein</fullName>
    </submittedName>
</protein>
<dbReference type="Proteomes" id="UP001500503">
    <property type="component" value="Unassembled WGS sequence"/>
</dbReference>
<feature type="compositionally biased region" description="Gly residues" evidence="1">
    <location>
        <begin position="72"/>
        <end position="82"/>
    </location>
</feature>
<evidence type="ECO:0000313" key="2">
    <source>
        <dbReference type="EMBL" id="GAA4491489.1"/>
    </source>
</evidence>
<name>A0ABP8PSS3_9ACTN</name>
<reference evidence="3" key="1">
    <citation type="journal article" date="2019" name="Int. J. Syst. Evol. Microbiol.">
        <title>The Global Catalogue of Microorganisms (GCM) 10K type strain sequencing project: providing services to taxonomists for standard genome sequencing and annotation.</title>
        <authorList>
            <consortium name="The Broad Institute Genomics Platform"/>
            <consortium name="The Broad Institute Genome Sequencing Center for Infectious Disease"/>
            <person name="Wu L."/>
            <person name="Ma J."/>
        </authorList>
    </citation>
    <scope>NUCLEOTIDE SEQUENCE [LARGE SCALE GENOMIC DNA]</scope>
    <source>
        <strain evidence="3">JCM 17933</strain>
    </source>
</reference>
<evidence type="ECO:0000313" key="3">
    <source>
        <dbReference type="Proteomes" id="UP001500503"/>
    </source>
</evidence>
<accession>A0ABP8PSS3</accession>
<organism evidence="2 3">
    <name type="scientific">Actinoallomurus oryzae</name>
    <dbReference type="NCBI Taxonomy" id="502180"/>
    <lineage>
        <taxon>Bacteria</taxon>
        <taxon>Bacillati</taxon>
        <taxon>Actinomycetota</taxon>
        <taxon>Actinomycetes</taxon>
        <taxon>Streptosporangiales</taxon>
        <taxon>Thermomonosporaceae</taxon>
        <taxon>Actinoallomurus</taxon>
    </lineage>
</organism>
<comment type="caution">
    <text evidence="2">The sequence shown here is derived from an EMBL/GenBank/DDBJ whole genome shotgun (WGS) entry which is preliminary data.</text>
</comment>
<gene>
    <name evidence="2" type="ORF">GCM10023191_025570</name>
</gene>
<dbReference type="EMBL" id="BAABHF010000016">
    <property type="protein sequence ID" value="GAA4491489.1"/>
    <property type="molecule type" value="Genomic_DNA"/>
</dbReference>
<evidence type="ECO:0000256" key="1">
    <source>
        <dbReference type="SAM" id="MobiDB-lite"/>
    </source>
</evidence>
<feature type="region of interest" description="Disordered" evidence="1">
    <location>
        <begin position="65"/>
        <end position="92"/>
    </location>
</feature>
<sequence length="118" mass="11599">MTTSTTKLVSAMVSLTDHSDWTCFIDGLSRSGVVSNVLPKKSMTGGIADVVRPVNHESIALPTSQLTAHGGQPAGGGDGVTTGVGSTPRPTQCGMGSPGKICTLGQGLGLAGAGACGC</sequence>